<sequence length="159" mass="18438">MAEVFLLLGSNLGDRQSLLARAIGFVAQQTGTVIAESAVYETQSWGKTDEPDYLNQVIQLRTELEPEALLDILLEIEQQMGRERRERWGARVIDIDILFYDDRVINTLQLQIPHPRLHERRFTLEPLAEIVPYLKHPVLKKDNLQLLNELQDNLIVKKL</sequence>
<comment type="pathway">
    <text evidence="1">Cofactor biosynthesis; tetrahydrofolate biosynthesis; 2-amino-4-hydroxy-6-hydroxymethyl-7,8-dihydropteridine diphosphate from 7,8-dihydroneopterin triphosphate: step 4/4.</text>
</comment>
<evidence type="ECO:0000256" key="4">
    <source>
        <dbReference type="ARBA" id="ARBA00016218"/>
    </source>
</evidence>
<dbReference type="PROSITE" id="PS00794">
    <property type="entry name" value="HPPK"/>
    <property type="match status" value="1"/>
</dbReference>
<dbReference type="CDD" id="cd00483">
    <property type="entry name" value="HPPK"/>
    <property type="match status" value="1"/>
</dbReference>
<evidence type="ECO:0000256" key="2">
    <source>
        <dbReference type="ARBA" id="ARBA00005810"/>
    </source>
</evidence>
<dbReference type="SUPFAM" id="SSF55083">
    <property type="entry name" value="6-hydroxymethyl-7,8-dihydropterin pyrophosphokinase, HPPK"/>
    <property type="match status" value="1"/>
</dbReference>
<comment type="function">
    <text evidence="10">Catalyzes the transfer of pyrophosphate from adenosine triphosphate (ATP) to 6-hydroxymethyl-7,8-dihydropterin, an enzymatic step in folate biosynthesis pathway.</text>
</comment>
<dbReference type="PANTHER" id="PTHR43071:SF1">
    <property type="entry name" value="2-AMINO-4-HYDROXY-6-HYDROXYMETHYLDIHYDROPTERIDINE PYROPHOSPHOKINASE"/>
    <property type="match status" value="1"/>
</dbReference>
<comment type="similarity">
    <text evidence="2">Belongs to the HPPK family.</text>
</comment>
<dbReference type="RefSeq" id="WP_345329706.1">
    <property type="nucleotide sequence ID" value="NZ_BAABJI010000001.1"/>
</dbReference>
<gene>
    <name evidence="14" type="primary">folK</name>
    <name evidence="14" type="ORF">GCM10023313_08750</name>
</gene>
<evidence type="ECO:0000256" key="6">
    <source>
        <dbReference type="ARBA" id="ARBA00022741"/>
    </source>
</evidence>
<evidence type="ECO:0000256" key="8">
    <source>
        <dbReference type="ARBA" id="ARBA00022840"/>
    </source>
</evidence>
<dbReference type="Pfam" id="PF01288">
    <property type="entry name" value="HPPK"/>
    <property type="match status" value="1"/>
</dbReference>
<keyword evidence="7" id="KW-0418">Kinase</keyword>
<reference evidence="15" key="1">
    <citation type="journal article" date="2019" name="Int. J. Syst. Evol. Microbiol.">
        <title>The Global Catalogue of Microorganisms (GCM) 10K type strain sequencing project: providing services to taxonomists for standard genome sequencing and annotation.</title>
        <authorList>
            <consortium name="The Broad Institute Genomics Platform"/>
            <consortium name="The Broad Institute Genome Sequencing Center for Infectious Disease"/>
            <person name="Wu L."/>
            <person name="Ma J."/>
        </authorList>
    </citation>
    <scope>NUCLEOTIDE SEQUENCE [LARGE SCALE GENOMIC DNA]</scope>
    <source>
        <strain evidence="15">JCM 18283</strain>
    </source>
</reference>
<feature type="domain" description="7,8-dihydro-6-hydroxymethylpterin-pyrophosphokinase" evidence="13">
    <location>
        <begin position="87"/>
        <end position="98"/>
    </location>
</feature>
<evidence type="ECO:0000256" key="1">
    <source>
        <dbReference type="ARBA" id="ARBA00005051"/>
    </source>
</evidence>
<dbReference type="PANTHER" id="PTHR43071">
    <property type="entry name" value="2-AMINO-4-HYDROXY-6-HYDROXYMETHYLDIHYDROPTERIDINE PYROPHOSPHOKINASE"/>
    <property type="match status" value="1"/>
</dbReference>
<evidence type="ECO:0000256" key="9">
    <source>
        <dbReference type="ARBA" id="ARBA00022909"/>
    </source>
</evidence>
<evidence type="ECO:0000313" key="15">
    <source>
        <dbReference type="Proteomes" id="UP001501436"/>
    </source>
</evidence>
<keyword evidence="9" id="KW-0289">Folate biosynthesis</keyword>
<evidence type="ECO:0000256" key="7">
    <source>
        <dbReference type="ARBA" id="ARBA00022777"/>
    </source>
</evidence>
<evidence type="ECO:0000256" key="11">
    <source>
        <dbReference type="ARBA" id="ARBA00029766"/>
    </source>
</evidence>
<evidence type="ECO:0000256" key="5">
    <source>
        <dbReference type="ARBA" id="ARBA00022679"/>
    </source>
</evidence>
<dbReference type="Proteomes" id="UP001501436">
    <property type="component" value="Unassembled WGS sequence"/>
</dbReference>
<dbReference type="InterPro" id="IPR035907">
    <property type="entry name" value="Hppk_sf"/>
</dbReference>
<accession>A0ABP9FLS9</accession>
<evidence type="ECO:0000256" key="12">
    <source>
        <dbReference type="ARBA" id="ARBA00033413"/>
    </source>
</evidence>
<evidence type="ECO:0000256" key="10">
    <source>
        <dbReference type="ARBA" id="ARBA00029409"/>
    </source>
</evidence>
<protein>
    <recommendedName>
        <fullName evidence="4">2-amino-4-hydroxy-6-hydroxymethyldihydropteridine pyrophosphokinase</fullName>
        <ecNumber evidence="3">2.7.6.3</ecNumber>
    </recommendedName>
    <alternativeName>
        <fullName evidence="11">6-hydroxymethyl-7,8-dihydropterin pyrophosphokinase</fullName>
    </alternativeName>
    <alternativeName>
        <fullName evidence="12">7,8-dihydro-6-hydroxymethylpterin-pyrophosphokinase</fullName>
    </alternativeName>
</protein>
<proteinExistence type="inferred from homology"/>
<evidence type="ECO:0000313" key="14">
    <source>
        <dbReference type="EMBL" id="GAA4908103.1"/>
    </source>
</evidence>
<dbReference type="EC" id="2.7.6.3" evidence="3"/>
<evidence type="ECO:0000259" key="13">
    <source>
        <dbReference type="PROSITE" id="PS00794"/>
    </source>
</evidence>
<dbReference type="InterPro" id="IPR000550">
    <property type="entry name" value="Hppk"/>
</dbReference>
<dbReference type="NCBIfam" id="TIGR01498">
    <property type="entry name" value="folK"/>
    <property type="match status" value="1"/>
</dbReference>
<dbReference type="EMBL" id="BAABJI010000001">
    <property type="protein sequence ID" value="GAA4908103.1"/>
    <property type="molecule type" value="Genomic_DNA"/>
</dbReference>
<name>A0ABP9FLS9_9SPHI</name>
<keyword evidence="6" id="KW-0547">Nucleotide-binding</keyword>
<dbReference type="Gene3D" id="3.30.70.560">
    <property type="entry name" value="7,8-Dihydro-6-hydroxymethylpterin-pyrophosphokinase HPPK"/>
    <property type="match status" value="1"/>
</dbReference>
<keyword evidence="15" id="KW-1185">Reference proteome</keyword>
<comment type="caution">
    <text evidence="14">The sequence shown here is derived from an EMBL/GenBank/DDBJ whole genome shotgun (WGS) entry which is preliminary data.</text>
</comment>
<keyword evidence="5" id="KW-0808">Transferase</keyword>
<keyword evidence="8" id="KW-0067">ATP-binding</keyword>
<evidence type="ECO:0000256" key="3">
    <source>
        <dbReference type="ARBA" id="ARBA00013253"/>
    </source>
</evidence>
<organism evidence="14 15">
    <name type="scientific">Mucilaginibacter defluvii</name>
    <dbReference type="NCBI Taxonomy" id="1196019"/>
    <lineage>
        <taxon>Bacteria</taxon>
        <taxon>Pseudomonadati</taxon>
        <taxon>Bacteroidota</taxon>
        <taxon>Sphingobacteriia</taxon>
        <taxon>Sphingobacteriales</taxon>
        <taxon>Sphingobacteriaceae</taxon>
        <taxon>Mucilaginibacter</taxon>
    </lineage>
</organism>